<evidence type="ECO:0000256" key="2">
    <source>
        <dbReference type="ARBA" id="ARBA00007613"/>
    </source>
</evidence>
<name>A0ABV8PYV0_9BACT</name>
<feature type="chain" id="PRO_5045298139" evidence="8">
    <location>
        <begin position="24"/>
        <end position="471"/>
    </location>
</feature>
<comment type="subcellular location">
    <subcellularLocation>
        <location evidence="1">Cell outer membrane</location>
    </subcellularLocation>
</comment>
<keyword evidence="10" id="KW-1185">Reference proteome</keyword>
<accession>A0ABV8PYV0</accession>
<keyword evidence="8" id="KW-0732">Signal</keyword>
<evidence type="ECO:0000256" key="1">
    <source>
        <dbReference type="ARBA" id="ARBA00004442"/>
    </source>
</evidence>
<keyword evidence="3" id="KW-0813">Transport</keyword>
<comment type="caution">
    <text evidence="9">The sequence shown here is derived from an EMBL/GenBank/DDBJ whole genome shotgun (WGS) entry which is preliminary data.</text>
</comment>
<organism evidence="9 10">
    <name type="scientific">Parasediminibacterium paludis</name>
    <dbReference type="NCBI Taxonomy" id="908966"/>
    <lineage>
        <taxon>Bacteria</taxon>
        <taxon>Pseudomonadati</taxon>
        <taxon>Bacteroidota</taxon>
        <taxon>Chitinophagia</taxon>
        <taxon>Chitinophagales</taxon>
        <taxon>Chitinophagaceae</taxon>
        <taxon>Parasediminibacterium</taxon>
    </lineage>
</organism>
<comment type="similarity">
    <text evidence="2">Belongs to the outer membrane factor (OMF) (TC 1.B.17) family.</text>
</comment>
<evidence type="ECO:0000256" key="6">
    <source>
        <dbReference type="ARBA" id="ARBA00023136"/>
    </source>
</evidence>
<evidence type="ECO:0000256" key="8">
    <source>
        <dbReference type="SAM" id="SignalP"/>
    </source>
</evidence>
<evidence type="ECO:0000256" key="4">
    <source>
        <dbReference type="ARBA" id="ARBA00022452"/>
    </source>
</evidence>
<dbReference type="Gene3D" id="1.20.1600.10">
    <property type="entry name" value="Outer membrane efflux proteins (OEP)"/>
    <property type="match status" value="1"/>
</dbReference>
<dbReference type="EMBL" id="JBHSDC010000029">
    <property type="protein sequence ID" value="MFC4233157.1"/>
    <property type="molecule type" value="Genomic_DNA"/>
</dbReference>
<proteinExistence type="inferred from homology"/>
<dbReference type="SUPFAM" id="SSF56954">
    <property type="entry name" value="Outer membrane efflux proteins (OEP)"/>
    <property type="match status" value="1"/>
</dbReference>
<keyword evidence="4" id="KW-1134">Transmembrane beta strand</keyword>
<dbReference type="Pfam" id="PF02321">
    <property type="entry name" value="OEP"/>
    <property type="match status" value="1"/>
</dbReference>
<evidence type="ECO:0000256" key="3">
    <source>
        <dbReference type="ARBA" id="ARBA00022448"/>
    </source>
</evidence>
<evidence type="ECO:0000313" key="9">
    <source>
        <dbReference type="EMBL" id="MFC4233157.1"/>
    </source>
</evidence>
<sequence length="471" mass="52003">MKQQFLKKSMFCMVLLVFFGATAQTTPTVNKYAFSVQQAVDYASKNNVQVKNALLNLKNQEQVNKEITAAALPTVSGNISSVYNPNIAVQNIPDFISPATYGVLVNEGVRNGNTGQPIMMPASFGSIAAQFGTKYNTTAAVSLQQLLFDGQVFIGLQARKTSIDFQTKNVEVTEEAIKTNIYKIYYQLVVGKTQLRIVDANITRLEKLLVDTKAMFQSGFAEKLDINKINVQLANLKTQKASTENAIAVGYLGLKVLMGMPVQDSLVLTDDITEDQIKAGVLVDAYQYSDRKDYQYAELGKKLSEYNVRRYKLSYLPTVALSGNYAKNAQRNKFDFFGNGDWFTVSSVGLNISVPIFSGFAKDARVKQAQISLAQTNNTLANFKNQIDYEVSQASMNLKVALAAIDDQRQNKELAETVYDQTIKKFQAGVGSNTEITAAQTDKTTAESNYINALYNAIIAKIDYQKAIGKL</sequence>
<dbReference type="RefSeq" id="WP_379015319.1">
    <property type="nucleotide sequence ID" value="NZ_JBHSDC010000029.1"/>
</dbReference>
<evidence type="ECO:0000256" key="7">
    <source>
        <dbReference type="ARBA" id="ARBA00023237"/>
    </source>
</evidence>
<dbReference type="InterPro" id="IPR003423">
    <property type="entry name" value="OMP_efflux"/>
</dbReference>
<feature type="signal peptide" evidence="8">
    <location>
        <begin position="1"/>
        <end position="23"/>
    </location>
</feature>
<dbReference type="PANTHER" id="PTHR30026">
    <property type="entry name" value="OUTER MEMBRANE PROTEIN TOLC"/>
    <property type="match status" value="1"/>
</dbReference>
<dbReference type="Proteomes" id="UP001595906">
    <property type="component" value="Unassembled WGS sequence"/>
</dbReference>
<protein>
    <submittedName>
        <fullName evidence="9">TolC family protein</fullName>
    </submittedName>
</protein>
<keyword evidence="5" id="KW-0812">Transmembrane</keyword>
<dbReference type="PANTHER" id="PTHR30026:SF20">
    <property type="entry name" value="OUTER MEMBRANE PROTEIN TOLC"/>
    <property type="match status" value="1"/>
</dbReference>
<reference evidence="10" key="1">
    <citation type="journal article" date="2019" name="Int. J. Syst. Evol. Microbiol.">
        <title>The Global Catalogue of Microorganisms (GCM) 10K type strain sequencing project: providing services to taxonomists for standard genome sequencing and annotation.</title>
        <authorList>
            <consortium name="The Broad Institute Genomics Platform"/>
            <consortium name="The Broad Institute Genome Sequencing Center for Infectious Disease"/>
            <person name="Wu L."/>
            <person name="Ma J."/>
        </authorList>
    </citation>
    <scope>NUCLEOTIDE SEQUENCE [LARGE SCALE GENOMIC DNA]</scope>
    <source>
        <strain evidence="10">CECT 8010</strain>
    </source>
</reference>
<gene>
    <name evidence="9" type="ORF">ACFOW1_14750</name>
</gene>
<keyword evidence="7" id="KW-0998">Cell outer membrane</keyword>
<keyword evidence="6" id="KW-0472">Membrane</keyword>
<dbReference type="InterPro" id="IPR051906">
    <property type="entry name" value="TolC-like"/>
</dbReference>
<evidence type="ECO:0000313" key="10">
    <source>
        <dbReference type="Proteomes" id="UP001595906"/>
    </source>
</evidence>
<evidence type="ECO:0000256" key="5">
    <source>
        <dbReference type="ARBA" id="ARBA00022692"/>
    </source>
</evidence>